<evidence type="ECO:0000313" key="9">
    <source>
        <dbReference type="EMBL" id="MQT18160.1"/>
    </source>
</evidence>
<evidence type="ECO:0000256" key="6">
    <source>
        <dbReference type="PIRSR" id="PIRSR005096-1"/>
    </source>
</evidence>
<dbReference type="RefSeq" id="WP_152578628.1">
    <property type="nucleotide sequence ID" value="NZ_JAATJI010000001.1"/>
</dbReference>
<dbReference type="Gene3D" id="2.70.98.10">
    <property type="match status" value="1"/>
</dbReference>
<feature type="active site" description="Proton donor" evidence="6">
    <location>
        <position position="181"/>
    </location>
</feature>
<proteinExistence type="inferred from homology"/>
<accession>A0A7C9KJ97</accession>
<dbReference type="PANTHER" id="PTHR10091:SF0">
    <property type="entry name" value="GALACTOSE MUTAROTASE"/>
    <property type="match status" value="1"/>
</dbReference>
<keyword evidence="4 5" id="KW-0119">Carbohydrate metabolism</keyword>
<feature type="binding site" evidence="7">
    <location>
        <begin position="181"/>
        <end position="183"/>
    </location>
    <ligand>
        <name>beta-D-galactose</name>
        <dbReference type="ChEBI" id="CHEBI:27667"/>
    </ligand>
</feature>
<dbReference type="OrthoDB" id="9779408at2"/>
<comment type="catalytic activity">
    <reaction evidence="5">
        <text>alpha-D-glucose = beta-D-glucose</text>
        <dbReference type="Rhea" id="RHEA:10264"/>
        <dbReference type="ChEBI" id="CHEBI:15903"/>
        <dbReference type="ChEBI" id="CHEBI:17925"/>
        <dbReference type="EC" id="5.1.3.3"/>
    </reaction>
</comment>
<feature type="region of interest" description="Disordered" evidence="8">
    <location>
        <begin position="312"/>
        <end position="333"/>
    </location>
</feature>
<dbReference type="GO" id="GO:0006006">
    <property type="term" value="P:glucose metabolic process"/>
    <property type="evidence" value="ECO:0007669"/>
    <property type="project" value="TreeGrafter"/>
</dbReference>
<feature type="binding site" evidence="7">
    <location>
        <begin position="85"/>
        <end position="86"/>
    </location>
    <ligand>
        <name>beta-D-galactose</name>
        <dbReference type="ChEBI" id="CHEBI:27667"/>
    </ligand>
</feature>
<evidence type="ECO:0000256" key="7">
    <source>
        <dbReference type="PIRSR" id="PIRSR005096-3"/>
    </source>
</evidence>
<name>A0A7C9KJ97_9SPHN</name>
<dbReference type="SUPFAM" id="SSF74650">
    <property type="entry name" value="Galactose mutarotase-like"/>
    <property type="match status" value="1"/>
</dbReference>
<dbReference type="NCBIfam" id="NF008277">
    <property type="entry name" value="PRK11055.1"/>
    <property type="match status" value="1"/>
</dbReference>
<dbReference type="UniPathway" id="UPA00242"/>
<keyword evidence="3 5" id="KW-0413">Isomerase</keyword>
<dbReference type="InterPro" id="IPR014718">
    <property type="entry name" value="GH-type_carb-bd"/>
</dbReference>
<dbReference type="PIRSF" id="PIRSF005096">
    <property type="entry name" value="GALM"/>
    <property type="match status" value="1"/>
</dbReference>
<evidence type="ECO:0000256" key="4">
    <source>
        <dbReference type="ARBA" id="ARBA00023277"/>
    </source>
</evidence>
<feature type="active site" description="Proton acceptor" evidence="6">
    <location>
        <position position="309"/>
    </location>
</feature>
<organism evidence="9 10">
    <name type="scientific">Sandarakinorhabdus fusca</name>
    <dbReference type="NCBI Taxonomy" id="1439888"/>
    <lineage>
        <taxon>Bacteria</taxon>
        <taxon>Pseudomonadati</taxon>
        <taxon>Pseudomonadota</taxon>
        <taxon>Alphaproteobacteria</taxon>
        <taxon>Sphingomonadales</taxon>
        <taxon>Sphingosinicellaceae</taxon>
        <taxon>Sandarakinorhabdus</taxon>
    </lineage>
</organism>
<dbReference type="GO" id="GO:0033499">
    <property type="term" value="P:galactose catabolic process via UDP-galactose, Leloir pathway"/>
    <property type="evidence" value="ECO:0007669"/>
    <property type="project" value="TreeGrafter"/>
</dbReference>
<dbReference type="AlphaFoldDB" id="A0A7C9KJ97"/>
<comment type="caution">
    <text evidence="9">The sequence shown here is derived from an EMBL/GenBank/DDBJ whole genome shotgun (WGS) entry which is preliminary data.</text>
</comment>
<sequence length="345" mass="36467">MITVERTSSLLPDGRRCGVFRLTAAGGIAVTIAELGATIMRIDAPDREGRLANVVLGFDDIARYPAAGGPGGDACLGGSCGRVANRVAGARITIDGRDIALAANDGPNQLHGGPDGFHRRLWQGEALADGVRLTLDSPDGDQGWPGVLRAEATMRLIAPDTLAIRYRATTDRATHVNLVNHAYFNLDGGGTILDHRLTIAADTFLPIDTAALPTGERRSVAGSPFDFRQPRTIAEAMRQPDGQLPADLGFNHCYVLPAEGLKTAARLSSPRSGRWLALATDQPGLQFYDGYALGRGGSGFADRAGVALEAQAWPNSPNRPDFPSTRLDPGGSYTSELQLQFGAEG</sequence>
<evidence type="ECO:0000256" key="2">
    <source>
        <dbReference type="ARBA" id="ARBA00006206"/>
    </source>
</evidence>
<dbReference type="InterPro" id="IPR047215">
    <property type="entry name" value="Galactose_mutarotase-like"/>
</dbReference>
<evidence type="ECO:0000256" key="3">
    <source>
        <dbReference type="ARBA" id="ARBA00023235"/>
    </source>
</evidence>
<evidence type="ECO:0000256" key="5">
    <source>
        <dbReference type="PIRNR" id="PIRNR005096"/>
    </source>
</evidence>
<evidence type="ECO:0000256" key="8">
    <source>
        <dbReference type="SAM" id="MobiDB-lite"/>
    </source>
</evidence>
<dbReference type="GO" id="GO:0030246">
    <property type="term" value="F:carbohydrate binding"/>
    <property type="evidence" value="ECO:0007669"/>
    <property type="project" value="InterPro"/>
</dbReference>
<dbReference type="Proteomes" id="UP000481327">
    <property type="component" value="Unassembled WGS sequence"/>
</dbReference>
<comment type="pathway">
    <text evidence="1 5">Carbohydrate metabolism; hexose metabolism.</text>
</comment>
<reference evidence="9 10" key="1">
    <citation type="submission" date="2019-09" db="EMBL/GenBank/DDBJ databases">
        <title>Polymorphobacter sp. isolated from a lake in China.</title>
        <authorList>
            <person name="Liu Z."/>
        </authorList>
    </citation>
    <scope>NUCLEOTIDE SEQUENCE [LARGE SCALE GENOMIC DNA]</scope>
    <source>
        <strain evidence="9 10">D40P</strain>
    </source>
</reference>
<comment type="similarity">
    <text evidence="2 5">Belongs to the aldose epimerase family.</text>
</comment>
<dbReference type="InterPro" id="IPR008183">
    <property type="entry name" value="Aldose_1/G6P_1-epimerase"/>
</dbReference>
<dbReference type="PANTHER" id="PTHR10091">
    <property type="entry name" value="ALDOSE-1-EPIMERASE"/>
    <property type="match status" value="1"/>
</dbReference>
<keyword evidence="10" id="KW-1185">Reference proteome</keyword>
<dbReference type="EC" id="5.1.3.3" evidence="5"/>
<dbReference type="GO" id="GO:0005737">
    <property type="term" value="C:cytoplasm"/>
    <property type="evidence" value="ECO:0007669"/>
    <property type="project" value="TreeGrafter"/>
</dbReference>
<dbReference type="InterPro" id="IPR011013">
    <property type="entry name" value="Gal_mutarotase_sf_dom"/>
</dbReference>
<dbReference type="EMBL" id="WIOL01000005">
    <property type="protein sequence ID" value="MQT18160.1"/>
    <property type="molecule type" value="Genomic_DNA"/>
</dbReference>
<dbReference type="InterPro" id="IPR015443">
    <property type="entry name" value="Aldose_1-epimerase"/>
</dbReference>
<dbReference type="Pfam" id="PF01263">
    <property type="entry name" value="Aldose_epim"/>
    <property type="match status" value="1"/>
</dbReference>
<evidence type="ECO:0000256" key="1">
    <source>
        <dbReference type="ARBA" id="ARBA00005028"/>
    </source>
</evidence>
<dbReference type="CDD" id="cd09019">
    <property type="entry name" value="galactose_mutarotase_like"/>
    <property type="match status" value="1"/>
</dbReference>
<evidence type="ECO:0000313" key="10">
    <source>
        <dbReference type="Proteomes" id="UP000481327"/>
    </source>
</evidence>
<gene>
    <name evidence="9" type="ORF">F3168_12930</name>
</gene>
<protein>
    <recommendedName>
        <fullName evidence="5">Aldose 1-epimerase</fullName>
        <ecNumber evidence="5">5.1.3.3</ecNumber>
    </recommendedName>
</protein>
<dbReference type="GO" id="GO:0004034">
    <property type="term" value="F:aldose 1-epimerase activity"/>
    <property type="evidence" value="ECO:0007669"/>
    <property type="project" value="UniProtKB-EC"/>
</dbReference>